<dbReference type="AlphaFoldDB" id="A0A2S9H0J7"/>
<name>A0A2S9H0J7_9BURK</name>
<comment type="caution">
    <text evidence="1">The sequence shown here is derived from an EMBL/GenBank/DDBJ whole genome shotgun (WGS) entry which is preliminary data.</text>
</comment>
<keyword evidence="2" id="KW-1185">Reference proteome</keyword>
<evidence type="ECO:0000313" key="1">
    <source>
        <dbReference type="EMBL" id="PRC93501.1"/>
    </source>
</evidence>
<evidence type="ECO:0000313" key="2">
    <source>
        <dbReference type="Proteomes" id="UP000237839"/>
    </source>
</evidence>
<accession>A0A2S9H0J7</accession>
<reference evidence="1 2" key="1">
    <citation type="submission" date="2018-02" db="EMBL/GenBank/DDBJ databases">
        <title>Solimicrobium silvestre gen. nov., sp. nov., isolated from alpine forest soil.</title>
        <authorList>
            <person name="Margesin R."/>
            <person name="Albuquerque L."/>
            <person name="Zhang D.-C."/>
            <person name="Froufe H.J.C."/>
            <person name="Severino R."/>
            <person name="Roxo I."/>
            <person name="Egas C."/>
            <person name="Da Costa M.S."/>
        </authorList>
    </citation>
    <scope>NUCLEOTIDE SEQUENCE [LARGE SCALE GENOMIC DNA]</scope>
    <source>
        <strain evidence="1 2">S20-91</strain>
    </source>
</reference>
<dbReference type="OrthoDB" id="9809748at2"/>
<proteinExistence type="predicted"/>
<dbReference type="RefSeq" id="WP_105531543.1">
    <property type="nucleotide sequence ID" value="NZ_PUGF01000007.1"/>
</dbReference>
<evidence type="ECO:0008006" key="3">
    <source>
        <dbReference type="Google" id="ProtNLM"/>
    </source>
</evidence>
<protein>
    <recommendedName>
        <fullName evidence="3">DUF2314 domain-containing protein</fullName>
    </recommendedName>
</protein>
<gene>
    <name evidence="1" type="ORF">S2091_1888</name>
</gene>
<sequence length="92" mass="10537">MAIFSDAQQMHKMYPATFEAPSSDELSEVRVGSLVKICADDIERFWVKVTDVKGDRLQGTVDNNLLHSDAHQLKSDDVVSFELRHIYQVFHE</sequence>
<dbReference type="Proteomes" id="UP000237839">
    <property type="component" value="Unassembled WGS sequence"/>
</dbReference>
<dbReference type="EMBL" id="PUGF01000007">
    <property type="protein sequence ID" value="PRC93501.1"/>
    <property type="molecule type" value="Genomic_DNA"/>
</dbReference>
<organism evidence="1 2">
    <name type="scientific">Solimicrobium silvestre</name>
    <dbReference type="NCBI Taxonomy" id="2099400"/>
    <lineage>
        <taxon>Bacteria</taxon>
        <taxon>Pseudomonadati</taxon>
        <taxon>Pseudomonadota</taxon>
        <taxon>Betaproteobacteria</taxon>
        <taxon>Burkholderiales</taxon>
        <taxon>Oxalobacteraceae</taxon>
        <taxon>Solimicrobium</taxon>
    </lineage>
</organism>